<dbReference type="InterPro" id="IPR002543">
    <property type="entry name" value="FtsK_dom"/>
</dbReference>
<dbReference type="Proteomes" id="UP001382727">
    <property type="component" value="Chromosome"/>
</dbReference>
<gene>
    <name evidence="6" type="ORF">V1351_01405</name>
</gene>
<keyword evidence="4" id="KW-0812">Transmembrane</keyword>
<evidence type="ECO:0000313" key="7">
    <source>
        <dbReference type="Proteomes" id="UP001382727"/>
    </source>
</evidence>
<keyword evidence="7" id="KW-1185">Reference proteome</keyword>
<feature type="binding site" evidence="3">
    <location>
        <begin position="239"/>
        <end position="246"/>
    </location>
    <ligand>
        <name>ATP</name>
        <dbReference type="ChEBI" id="CHEBI:30616"/>
    </ligand>
</feature>
<evidence type="ECO:0000256" key="1">
    <source>
        <dbReference type="ARBA" id="ARBA00022741"/>
    </source>
</evidence>
<dbReference type="InterPro" id="IPR050206">
    <property type="entry name" value="FtsK/SpoIIIE/SftA"/>
</dbReference>
<protein>
    <submittedName>
        <fullName evidence="6">FtsK/SpoIIIE domain-containing protein</fullName>
    </submittedName>
</protein>
<evidence type="ECO:0000256" key="2">
    <source>
        <dbReference type="ARBA" id="ARBA00022840"/>
    </source>
</evidence>
<dbReference type="Gene3D" id="3.40.50.300">
    <property type="entry name" value="P-loop containing nucleotide triphosphate hydrolases"/>
    <property type="match status" value="1"/>
</dbReference>
<proteinExistence type="predicted"/>
<keyword evidence="4" id="KW-0472">Membrane</keyword>
<dbReference type="RefSeq" id="WP_338750021.1">
    <property type="nucleotide sequence ID" value="NZ_CP144913.1"/>
</dbReference>
<dbReference type="Pfam" id="PF01580">
    <property type="entry name" value="FtsK_SpoIIIE"/>
    <property type="match status" value="1"/>
</dbReference>
<accession>A0ABZ2MI65</accession>
<evidence type="ECO:0000313" key="6">
    <source>
        <dbReference type="EMBL" id="WXB76742.1"/>
    </source>
</evidence>
<name>A0ABZ2MI65_9MICO</name>
<reference evidence="6 7" key="1">
    <citation type="submission" date="2024-02" db="EMBL/GenBank/DDBJ databases">
        <title>Janibacter sp. nov., isolated from gut of marine sandworm.</title>
        <authorList>
            <person name="Kim B."/>
            <person name="Jun M.O."/>
            <person name="Shin N.-R."/>
        </authorList>
    </citation>
    <scope>NUCLEOTIDE SEQUENCE [LARGE SCALE GENOMIC DNA]</scope>
    <source>
        <strain evidence="6 7">A1S7</strain>
    </source>
</reference>
<evidence type="ECO:0000256" key="4">
    <source>
        <dbReference type="SAM" id="Phobius"/>
    </source>
</evidence>
<sequence length="478" mass="51032">MREHPQRPQGGLGDDVVSVVVEAALRACWLLVRGAWWLAVSAARHPVAAVVVVLGVLIWRRVSPTLVVALVVAAVLGLIVWRVAYPDSFGRLARPRLSQAWRLPAYRLYWPHVASRCGLVVTPRSEDHTACEVAKLRRLQVTPAGIERLLVQVPVGLTFDDVAARVEAVGQAFGSRSARVAPARPGRVWIELVRRDVLARVVSPIASTGTDLAGLPVGLADDGGPWRMRLSGTHTLIAGATGSGKGSVLWSLMAGLAPALRDGWAQVWAIDPKGGMELGLGRGCFARFEGGDAEAMCDLLEEAVKVKGERAARLADTGQRLHSPTADDPHLVIVVDELATLTAFAERAVTRRIDQAMGLLLTQGRAVGISVVAAVQDPGKDVVTWRDLFPTRIALRVDNPIQVDMVLGEGARDSGARADEISELMPGVGYVRVEGTRAIRRVRSAYLTDDDVVALAKSIPAHAPLGHTGESDEGGEAA</sequence>
<feature type="transmembrane region" description="Helical" evidence="4">
    <location>
        <begin position="66"/>
        <end position="85"/>
    </location>
</feature>
<organism evidence="6 7">
    <name type="scientific">Janibacter alittae</name>
    <dbReference type="NCBI Taxonomy" id="3115209"/>
    <lineage>
        <taxon>Bacteria</taxon>
        <taxon>Bacillati</taxon>
        <taxon>Actinomycetota</taxon>
        <taxon>Actinomycetes</taxon>
        <taxon>Micrococcales</taxon>
        <taxon>Intrasporangiaceae</taxon>
        <taxon>Janibacter</taxon>
    </lineage>
</organism>
<dbReference type="CDD" id="cd01127">
    <property type="entry name" value="TrwB_TraG_TraD_VirD4"/>
    <property type="match status" value="1"/>
</dbReference>
<keyword evidence="4" id="KW-1133">Transmembrane helix</keyword>
<feature type="domain" description="FtsK" evidence="5">
    <location>
        <begin position="223"/>
        <end position="404"/>
    </location>
</feature>
<dbReference type="SUPFAM" id="SSF52540">
    <property type="entry name" value="P-loop containing nucleoside triphosphate hydrolases"/>
    <property type="match status" value="1"/>
</dbReference>
<dbReference type="PANTHER" id="PTHR22683">
    <property type="entry name" value="SPORULATION PROTEIN RELATED"/>
    <property type="match status" value="1"/>
</dbReference>
<dbReference type="PROSITE" id="PS50901">
    <property type="entry name" value="FTSK"/>
    <property type="match status" value="1"/>
</dbReference>
<dbReference type="EMBL" id="CP144913">
    <property type="protein sequence ID" value="WXB76742.1"/>
    <property type="molecule type" value="Genomic_DNA"/>
</dbReference>
<keyword evidence="1 3" id="KW-0547">Nucleotide-binding</keyword>
<keyword evidence="2 3" id="KW-0067">ATP-binding</keyword>
<evidence type="ECO:0000256" key="3">
    <source>
        <dbReference type="PROSITE-ProRule" id="PRU00289"/>
    </source>
</evidence>
<feature type="transmembrane region" description="Helical" evidence="4">
    <location>
        <begin position="35"/>
        <end position="59"/>
    </location>
</feature>
<dbReference type="InterPro" id="IPR027417">
    <property type="entry name" value="P-loop_NTPase"/>
</dbReference>
<dbReference type="PANTHER" id="PTHR22683:SF41">
    <property type="entry name" value="DNA TRANSLOCASE FTSK"/>
    <property type="match status" value="1"/>
</dbReference>
<evidence type="ECO:0000259" key="5">
    <source>
        <dbReference type="PROSITE" id="PS50901"/>
    </source>
</evidence>